<keyword evidence="2" id="KW-0004">4Fe-4S</keyword>
<gene>
    <name evidence="9" type="ORF">GALL_51850</name>
</gene>
<proteinExistence type="predicted"/>
<dbReference type="SUPFAM" id="SSF102114">
    <property type="entry name" value="Radical SAM enzymes"/>
    <property type="match status" value="1"/>
</dbReference>
<dbReference type="PANTHER" id="PTHR30352">
    <property type="entry name" value="PYRUVATE FORMATE-LYASE-ACTIVATING ENZYME"/>
    <property type="match status" value="1"/>
</dbReference>
<dbReference type="InterPro" id="IPR027596">
    <property type="entry name" value="AmmeMemoSam_rS"/>
</dbReference>
<evidence type="ECO:0000259" key="8">
    <source>
        <dbReference type="PROSITE" id="PS51918"/>
    </source>
</evidence>
<dbReference type="GO" id="GO:0051539">
    <property type="term" value="F:4 iron, 4 sulfur cluster binding"/>
    <property type="evidence" value="ECO:0007669"/>
    <property type="project" value="UniProtKB-KW"/>
</dbReference>
<keyword evidence="6" id="KW-0411">Iron-sulfur</keyword>
<dbReference type="Gene3D" id="3.20.20.70">
    <property type="entry name" value="Aldolase class I"/>
    <property type="match status" value="1"/>
</dbReference>
<dbReference type="PROSITE" id="PS51918">
    <property type="entry name" value="RADICAL_SAM"/>
    <property type="match status" value="1"/>
</dbReference>
<dbReference type="InterPro" id="IPR058240">
    <property type="entry name" value="rSAM_sf"/>
</dbReference>
<dbReference type="PANTHER" id="PTHR30352:SF5">
    <property type="entry name" value="PYRUVATE FORMATE-LYASE 1-ACTIVATING ENZYME"/>
    <property type="match status" value="1"/>
</dbReference>
<dbReference type="GO" id="GO:0046872">
    <property type="term" value="F:metal ion binding"/>
    <property type="evidence" value="ECO:0007669"/>
    <property type="project" value="UniProtKB-KW"/>
</dbReference>
<dbReference type="InterPro" id="IPR034457">
    <property type="entry name" value="Organic_radical-activating"/>
</dbReference>
<dbReference type="CDD" id="cd01335">
    <property type="entry name" value="Radical_SAM"/>
    <property type="match status" value="1"/>
</dbReference>
<feature type="domain" description="Radical SAM core" evidence="8">
    <location>
        <begin position="130"/>
        <end position="375"/>
    </location>
</feature>
<evidence type="ECO:0000256" key="7">
    <source>
        <dbReference type="SAM" id="MobiDB-lite"/>
    </source>
</evidence>
<dbReference type="Pfam" id="PF04055">
    <property type="entry name" value="Radical_SAM"/>
    <property type="match status" value="1"/>
</dbReference>
<evidence type="ECO:0000256" key="2">
    <source>
        <dbReference type="ARBA" id="ARBA00022485"/>
    </source>
</evidence>
<protein>
    <submittedName>
        <fullName evidence="9">Radical SAM superfamily protein</fullName>
    </submittedName>
</protein>
<feature type="compositionally biased region" description="Basic and acidic residues" evidence="7">
    <location>
        <begin position="160"/>
        <end position="175"/>
    </location>
</feature>
<dbReference type="SFLD" id="SFLDS00029">
    <property type="entry name" value="Radical_SAM"/>
    <property type="match status" value="1"/>
</dbReference>
<dbReference type="InterPro" id="IPR013785">
    <property type="entry name" value="Aldolase_TIM"/>
</dbReference>
<evidence type="ECO:0000256" key="1">
    <source>
        <dbReference type="ARBA" id="ARBA00001966"/>
    </source>
</evidence>
<comment type="caution">
    <text evidence="9">The sequence shown here is derived from an EMBL/GenBank/DDBJ whole genome shotgun (WGS) entry which is preliminary data.</text>
</comment>
<organism evidence="9">
    <name type="scientific">mine drainage metagenome</name>
    <dbReference type="NCBI Taxonomy" id="410659"/>
    <lineage>
        <taxon>unclassified sequences</taxon>
        <taxon>metagenomes</taxon>
        <taxon>ecological metagenomes</taxon>
    </lineage>
</organism>
<dbReference type="InterPro" id="IPR007197">
    <property type="entry name" value="rSAM"/>
</dbReference>
<accession>A0A1J5TAR5</accession>
<evidence type="ECO:0000313" key="9">
    <source>
        <dbReference type="EMBL" id="OIR13373.1"/>
    </source>
</evidence>
<evidence type="ECO:0000256" key="3">
    <source>
        <dbReference type="ARBA" id="ARBA00022691"/>
    </source>
</evidence>
<evidence type="ECO:0000256" key="6">
    <source>
        <dbReference type="ARBA" id="ARBA00023014"/>
    </source>
</evidence>
<dbReference type="GO" id="GO:0003824">
    <property type="term" value="F:catalytic activity"/>
    <property type="evidence" value="ECO:0007669"/>
    <property type="project" value="InterPro"/>
</dbReference>
<dbReference type="SFLD" id="SFLDG01101">
    <property type="entry name" value="Uncharacterised_Radical_SAM_Su"/>
    <property type="match status" value="1"/>
</dbReference>
<evidence type="ECO:0000256" key="4">
    <source>
        <dbReference type="ARBA" id="ARBA00022723"/>
    </source>
</evidence>
<name>A0A1J5TAR5_9ZZZZ</name>
<evidence type="ECO:0000256" key="5">
    <source>
        <dbReference type="ARBA" id="ARBA00023004"/>
    </source>
</evidence>
<feature type="region of interest" description="Disordered" evidence="7">
    <location>
        <begin position="160"/>
        <end position="186"/>
    </location>
</feature>
<keyword evidence="4" id="KW-0479">Metal-binding</keyword>
<reference evidence="9" key="1">
    <citation type="submission" date="2016-10" db="EMBL/GenBank/DDBJ databases">
        <title>Sequence of Gallionella enrichment culture.</title>
        <authorList>
            <person name="Poehlein A."/>
            <person name="Muehling M."/>
            <person name="Daniel R."/>
        </authorList>
    </citation>
    <scope>NUCLEOTIDE SEQUENCE</scope>
</reference>
<dbReference type="AlphaFoldDB" id="A0A1J5TAR5"/>
<keyword evidence="5" id="KW-0408">Iron</keyword>
<dbReference type="EMBL" id="MLJW01000014">
    <property type="protein sequence ID" value="OIR13373.1"/>
    <property type="molecule type" value="Genomic_DNA"/>
</dbReference>
<keyword evidence="3" id="KW-0949">S-adenosyl-L-methionine</keyword>
<sequence>MTRRDWIAGGAGAALFATLGNPLAAKSWLGRLISRFGAEEVSADIFRGDAPDEGTWRAWTRRGWVKEARHYLRLDGNTQCKVCPNNCLLTPGDRSHCRNKVNRGGTLYTLAYANPCAIHVDPVEKKPLYHYLPGSRTFSLATSGCVFRCLNCQNWEISQKKPEETKDPDGPELRLRTPPQSGLGPDELRRLSLFPEDVPGLATALGCRSVSYTYSEPTAFFEYAQDCSREVRAAGLANILVTCGSIEERPFRDLATCIDAAHVDLKGFTPESYRELNSGKLEPVLATLKRYRELGIWVEVINLIVPTYTDRLDDIRRLCDWLARELGPDTPLHFSRFHPEHRLEYLRPTPLDILVDARAAARDAGLRYVYLGNVREVADAGTTHCPGCRAAVVERDGFAVSRMDLVDGRCRQCGTRIAGVWDRA</sequence>
<comment type="cofactor">
    <cofactor evidence="1">
        <name>[4Fe-4S] cluster</name>
        <dbReference type="ChEBI" id="CHEBI:49883"/>
    </cofactor>
</comment>
<dbReference type="NCBIfam" id="TIGR04337">
    <property type="entry name" value="AmmeMemoSam_rS"/>
    <property type="match status" value="1"/>
</dbReference>